<reference evidence="17 19" key="1">
    <citation type="submission" date="2020-06" db="EMBL/GenBank/DDBJ databases">
        <title>Anoxygenic phototrophic Chloroflexota member uses a Type I reaction center.</title>
        <authorList>
            <person name="Tsuji J.M."/>
            <person name="Shaw N.A."/>
            <person name="Nagashima S."/>
            <person name="Venkiteswaran J."/>
            <person name="Schiff S.L."/>
            <person name="Hanada S."/>
            <person name="Tank M."/>
            <person name="Neufeld J.D."/>
        </authorList>
    </citation>
    <scope>NUCLEOTIDE SEQUENCE [LARGE SCALE GENOMIC DNA]</scope>
    <source>
        <strain evidence="17">L227-S17</strain>
    </source>
</reference>
<accession>A0A8T7M9A2</accession>
<comment type="catalytic activity">
    <reaction evidence="11 15">
        <text>cytidine + H2O + H(+) = uridine + NH4(+)</text>
        <dbReference type="Rhea" id="RHEA:16069"/>
        <dbReference type="ChEBI" id="CHEBI:15377"/>
        <dbReference type="ChEBI" id="CHEBI:15378"/>
        <dbReference type="ChEBI" id="CHEBI:16704"/>
        <dbReference type="ChEBI" id="CHEBI:17562"/>
        <dbReference type="ChEBI" id="CHEBI:28938"/>
        <dbReference type="EC" id="3.5.4.5"/>
    </reaction>
</comment>
<dbReference type="SUPFAM" id="SSF53927">
    <property type="entry name" value="Cytidine deaminase-like"/>
    <property type="match status" value="1"/>
</dbReference>
<keyword evidence="8 14" id="KW-0862">Zinc</keyword>
<dbReference type="RefSeq" id="WP_341470419.1">
    <property type="nucleotide sequence ID" value="NZ_CP128400.1"/>
</dbReference>
<reference evidence="18" key="2">
    <citation type="journal article" date="2024" name="Nature">
        <title>Anoxygenic phototroph of the Chloroflexota uses a type I reaction centre.</title>
        <authorList>
            <person name="Tsuji J.M."/>
            <person name="Shaw N.A."/>
            <person name="Nagashima S."/>
            <person name="Venkiteswaran J.J."/>
            <person name="Schiff S.L."/>
            <person name="Watanabe T."/>
            <person name="Fukui M."/>
            <person name="Hanada S."/>
            <person name="Tank M."/>
            <person name="Neufeld J.D."/>
        </authorList>
    </citation>
    <scope>NUCLEOTIDE SEQUENCE</scope>
    <source>
        <strain evidence="18">L227-S17</strain>
    </source>
</reference>
<sequence>MDELIEGARAAREHAYAPYSGFKVGAALRTRSGKVFYGVNVENVSYGLSICAERSAAVAAVLADELEWDSIAVVADTKLPTTPCGACRQFLAEFNPKLSVTIANLDKVHYTISLAELLPHAFNTETIDS</sequence>
<evidence type="ECO:0000256" key="13">
    <source>
        <dbReference type="PIRSR" id="PIRSR606262-2"/>
    </source>
</evidence>
<evidence type="ECO:0000256" key="6">
    <source>
        <dbReference type="ARBA" id="ARBA00022723"/>
    </source>
</evidence>
<dbReference type="Pfam" id="PF00383">
    <property type="entry name" value="dCMP_cyt_deam_1"/>
    <property type="match status" value="1"/>
</dbReference>
<comment type="function">
    <text evidence="2 15">This enzyme scavenges exogenous and endogenous cytidine and 2'-deoxycytidine for UMP synthesis.</text>
</comment>
<dbReference type="InterPro" id="IPR016193">
    <property type="entry name" value="Cytidine_deaminase-like"/>
</dbReference>
<keyword evidence="20" id="KW-1185">Reference proteome</keyword>
<evidence type="ECO:0000259" key="16">
    <source>
        <dbReference type="PROSITE" id="PS51747"/>
    </source>
</evidence>
<dbReference type="NCBIfam" id="NF004064">
    <property type="entry name" value="PRK05578.1"/>
    <property type="match status" value="1"/>
</dbReference>
<evidence type="ECO:0000256" key="12">
    <source>
        <dbReference type="PIRSR" id="PIRSR606262-1"/>
    </source>
</evidence>
<dbReference type="Gene3D" id="3.40.140.10">
    <property type="entry name" value="Cytidine Deaminase, domain 2"/>
    <property type="match status" value="1"/>
</dbReference>
<protein>
    <recommendedName>
        <fullName evidence="5 15">Cytidine deaminase</fullName>
        <ecNumber evidence="4 15">3.5.4.5</ecNumber>
    </recommendedName>
    <alternativeName>
        <fullName evidence="9 15">Cytidine aminohydrolase</fullName>
    </alternativeName>
</protein>
<evidence type="ECO:0000256" key="1">
    <source>
        <dbReference type="ARBA" id="ARBA00001947"/>
    </source>
</evidence>
<dbReference type="GO" id="GO:0008270">
    <property type="term" value="F:zinc ion binding"/>
    <property type="evidence" value="ECO:0007669"/>
    <property type="project" value="UniProtKB-UniRule"/>
</dbReference>
<dbReference type="NCBIfam" id="TIGR01354">
    <property type="entry name" value="cyt_deam_tetra"/>
    <property type="match status" value="1"/>
</dbReference>
<dbReference type="GO" id="GO:0072527">
    <property type="term" value="P:pyrimidine-containing compound metabolic process"/>
    <property type="evidence" value="ECO:0007669"/>
    <property type="project" value="UniProtKB-ARBA"/>
</dbReference>
<dbReference type="Proteomes" id="UP001431572">
    <property type="component" value="Chromosome 2"/>
</dbReference>
<dbReference type="Proteomes" id="UP000521676">
    <property type="component" value="Unassembled WGS sequence"/>
</dbReference>
<keyword evidence="7 15" id="KW-0378">Hydrolase</keyword>
<keyword evidence="6 14" id="KW-0479">Metal-binding</keyword>
<dbReference type="InterPro" id="IPR050202">
    <property type="entry name" value="Cyt/Deoxycyt_deaminase"/>
</dbReference>
<dbReference type="EMBL" id="JACATZ010000003">
    <property type="protein sequence ID" value="NWJ48583.1"/>
    <property type="molecule type" value="Genomic_DNA"/>
</dbReference>
<dbReference type="EC" id="3.5.4.5" evidence="4 15"/>
<evidence type="ECO:0000313" key="20">
    <source>
        <dbReference type="Proteomes" id="UP001431572"/>
    </source>
</evidence>
<feature type="binding site" evidence="14">
    <location>
        <position position="51"/>
    </location>
    <ligand>
        <name>Zn(2+)</name>
        <dbReference type="ChEBI" id="CHEBI:29105"/>
        <note>catalytic</note>
    </ligand>
</feature>
<dbReference type="InterPro" id="IPR006262">
    <property type="entry name" value="Cyt_deam_tetra"/>
</dbReference>
<organism evidence="17 19">
    <name type="scientific">Candidatus Chlorohelix allophototropha</name>
    <dbReference type="NCBI Taxonomy" id="3003348"/>
    <lineage>
        <taxon>Bacteria</taxon>
        <taxon>Bacillati</taxon>
        <taxon>Chloroflexota</taxon>
        <taxon>Chloroflexia</taxon>
        <taxon>Candidatus Chloroheliales</taxon>
        <taxon>Candidatus Chloroheliaceae</taxon>
        <taxon>Candidatus Chlorohelix</taxon>
    </lineage>
</organism>
<evidence type="ECO:0000313" key="19">
    <source>
        <dbReference type="Proteomes" id="UP000521676"/>
    </source>
</evidence>
<dbReference type="EMBL" id="CP128400">
    <property type="protein sequence ID" value="WJW68513.1"/>
    <property type="molecule type" value="Genomic_DNA"/>
</dbReference>
<evidence type="ECO:0000256" key="2">
    <source>
        <dbReference type="ARBA" id="ARBA00003949"/>
    </source>
</evidence>
<dbReference type="PANTHER" id="PTHR11644:SF2">
    <property type="entry name" value="CYTIDINE DEAMINASE"/>
    <property type="match status" value="1"/>
</dbReference>
<comment type="cofactor">
    <cofactor evidence="1 14 15">
        <name>Zn(2+)</name>
        <dbReference type="ChEBI" id="CHEBI:29105"/>
    </cofactor>
</comment>
<evidence type="ECO:0000256" key="8">
    <source>
        <dbReference type="ARBA" id="ARBA00022833"/>
    </source>
</evidence>
<feature type="active site" description="Proton donor" evidence="12">
    <location>
        <position position="53"/>
    </location>
</feature>
<proteinExistence type="inferred from homology"/>
<evidence type="ECO:0000313" key="18">
    <source>
        <dbReference type="EMBL" id="WJW68513.1"/>
    </source>
</evidence>
<dbReference type="GO" id="GO:0055086">
    <property type="term" value="P:nucleobase-containing small molecule metabolic process"/>
    <property type="evidence" value="ECO:0007669"/>
    <property type="project" value="UniProtKB-ARBA"/>
</dbReference>
<evidence type="ECO:0000256" key="11">
    <source>
        <dbReference type="ARBA" id="ARBA00049558"/>
    </source>
</evidence>
<evidence type="ECO:0000256" key="15">
    <source>
        <dbReference type="RuleBase" id="RU364006"/>
    </source>
</evidence>
<evidence type="ECO:0000256" key="4">
    <source>
        <dbReference type="ARBA" id="ARBA00012783"/>
    </source>
</evidence>
<dbReference type="PANTHER" id="PTHR11644">
    <property type="entry name" value="CYTIDINE DEAMINASE"/>
    <property type="match status" value="1"/>
</dbReference>
<gene>
    <name evidence="17" type="primary">cdd</name>
    <name evidence="17" type="ORF">HXX08_22215</name>
    <name evidence="18" type="ORF">OZ401_004127</name>
</gene>
<evidence type="ECO:0000256" key="3">
    <source>
        <dbReference type="ARBA" id="ARBA00006576"/>
    </source>
</evidence>
<dbReference type="GO" id="GO:0005829">
    <property type="term" value="C:cytosol"/>
    <property type="evidence" value="ECO:0007669"/>
    <property type="project" value="TreeGrafter"/>
</dbReference>
<dbReference type="FunFam" id="3.40.140.10:FF:000008">
    <property type="entry name" value="Cytidine deaminase"/>
    <property type="match status" value="1"/>
</dbReference>
<evidence type="ECO:0000256" key="10">
    <source>
        <dbReference type="ARBA" id="ARBA00049252"/>
    </source>
</evidence>
<evidence type="ECO:0000256" key="5">
    <source>
        <dbReference type="ARBA" id="ARBA00018266"/>
    </source>
</evidence>
<feature type="binding site" evidence="13">
    <location>
        <begin position="40"/>
        <end position="46"/>
    </location>
    <ligand>
        <name>substrate</name>
    </ligand>
</feature>
<evidence type="ECO:0000256" key="14">
    <source>
        <dbReference type="PIRSR" id="PIRSR606262-3"/>
    </source>
</evidence>
<feature type="domain" description="CMP/dCMP-type deaminase" evidence="16">
    <location>
        <begin position="1"/>
        <end position="125"/>
    </location>
</feature>
<dbReference type="CDD" id="cd01283">
    <property type="entry name" value="cytidine_deaminase"/>
    <property type="match status" value="1"/>
</dbReference>
<comment type="similarity">
    <text evidence="3 15">Belongs to the cytidine and deoxycytidylate deaminase family.</text>
</comment>
<comment type="catalytic activity">
    <reaction evidence="10 15">
        <text>2'-deoxycytidine + H2O + H(+) = 2'-deoxyuridine + NH4(+)</text>
        <dbReference type="Rhea" id="RHEA:13433"/>
        <dbReference type="ChEBI" id="CHEBI:15377"/>
        <dbReference type="ChEBI" id="CHEBI:15378"/>
        <dbReference type="ChEBI" id="CHEBI:15698"/>
        <dbReference type="ChEBI" id="CHEBI:16450"/>
        <dbReference type="ChEBI" id="CHEBI:28938"/>
        <dbReference type="EC" id="3.5.4.5"/>
    </reaction>
</comment>
<evidence type="ECO:0000256" key="7">
    <source>
        <dbReference type="ARBA" id="ARBA00022801"/>
    </source>
</evidence>
<feature type="binding site" evidence="14">
    <location>
        <position position="87"/>
    </location>
    <ligand>
        <name>Zn(2+)</name>
        <dbReference type="ChEBI" id="CHEBI:29105"/>
        <note>catalytic</note>
    </ligand>
</feature>
<evidence type="ECO:0000313" key="17">
    <source>
        <dbReference type="EMBL" id="NWJ48583.1"/>
    </source>
</evidence>
<dbReference type="AlphaFoldDB" id="A0A8T7M9A2"/>
<dbReference type="PROSITE" id="PS51747">
    <property type="entry name" value="CYT_DCMP_DEAMINASES_2"/>
    <property type="match status" value="1"/>
</dbReference>
<dbReference type="InterPro" id="IPR002125">
    <property type="entry name" value="CMP_dCMP_dom"/>
</dbReference>
<feature type="binding site" evidence="14">
    <location>
        <position position="84"/>
    </location>
    <ligand>
        <name>Zn(2+)</name>
        <dbReference type="ChEBI" id="CHEBI:29105"/>
        <note>catalytic</note>
    </ligand>
</feature>
<evidence type="ECO:0000256" key="9">
    <source>
        <dbReference type="ARBA" id="ARBA00032005"/>
    </source>
</evidence>
<name>A0A8T7M9A2_9CHLR</name>
<dbReference type="GO" id="GO:0004126">
    <property type="term" value="F:cytidine deaminase activity"/>
    <property type="evidence" value="ECO:0007669"/>
    <property type="project" value="UniProtKB-UniRule"/>
</dbReference>